<evidence type="ECO:0000256" key="5">
    <source>
        <dbReference type="ARBA" id="ARBA00022989"/>
    </source>
</evidence>
<name>A0A1P8W938_9PLAN</name>
<feature type="domain" description="CstA N-terminal" evidence="8">
    <location>
        <begin position="290"/>
        <end position="615"/>
    </location>
</feature>
<feature type="transmembrane region" description="Helical" evidence="7">
    <location>
        <begin position="599"/>
        <end position="618"/>
    </location>
</feature>
<dbReference type="PANTHER" id="PTHR30252:SF0">
    <property type="entry name" value="PEPTIDE TRANSPORTER CSTA"/>
    <property type="match status" value="1"/>
</dbReference>
<feature type="transmembrane region" description="Helical" evidence="7">
    <location>
        <begin position="85"/>
        <end position="109"/>
    </location>
</feature>
<dbReference type="KEGG" id="fmr:Fuma_00140"/>
<evidence type="ECO:0000313" key="9">
    <source>
        <dbReference type="EMBL" id="APZ90560.1"/>
    </source>
</evidence>
<dbReference type="Proteomes" id="UP000187735">
    <property type="component" value="Chromosome"/>
</dbReference>
<feature type="transmembrane region" description="Helical" evidence="7">
    <location>
        <begin position="365"/>
        <end position="387"/>
    </location>
</feature>
<feature type="transmembrane region" description="Helical" evidence="7">
    <location>
        <begin position="187"/>
        <end position="206"/>
    </location>
</feature>
<feature type="transmembrane region" description="Helical" evidence="7">
    <location>
        <begin position="163"/>
        <end position="180"/>
    </location>
</feature>
<organism evidence="9 10">
    <name type="scientific">Fuerstiella marisgermanici</name>
    <dbReference type="NCBI Taxonomy" id="1891926"/>
    <lineage>
        <taxon>Bacteria</taxon>
        <taxon>Pseudomonadati</taxon>
        <taxon>Planctomycetota</taxon>
        <taxon>Planctomycetia</taxon>
        <taxon>Planctomycetales</taxon>
        <taxon>Planctomycetaceae</taxon>
        <taxon>Fuerstiella</taxon>
    </lineage>
</organism>
<comment type="similarity">
    <text evidence="2">Belongs to the peptide transporter carbon starvation (CstA) (TC 2.A.114) family.</text>
</comment>
<feature type="transmembrane region" description="Helical" evidence="7">
    <location>
        <begin position="638"/>
        <end position="662"/>
    </location>
</feature>
<evidence type="ECO:0000256" key="2">
    <source>
        <dbReference type="ARBA" id="ARBA00007755"/>
    </source>
</evidence>
<dbReference type="EMBL" id="CP017641">
    <property type="protein sequence ID" value="APZ90560.1"/>
    <property type="molecule type" value="Genomic_DNA"/>
</dbReference>
<comment type="subcellular location">
    <subcellularLocation>
        <location evidence="1">Cell membrane</location>
        <topology evidence="1">Multi-pass membrane protein</topology>
    </subcellularLocation>
</comment>
<feature type="transmembrane region" description="Helical" evidence="7">
    <location>
        <begin position="408"/>
        <end position="428"/>
    </location>
</feature>
<dbReference type="AlphaFoldDB" id="A0A1P8W938"/>
<evidence type="ECO:0000259" key="8">
    <source>
        <dbReference type="Pfam" id="PF02554"/>
    </source>
</evidence>
<feature type="transmembrane region" description="Helical" evidence="7">
    <location>
        <begin position="567"/>
        <end position="592"/>
    </location>
</feature>
<dbReference type="GO" id="GO:0009267">
    <property type="term" value="P:cellular response to starvation"/>
    <property type="evidence" value="ECO:0007669"/>
    <property type="project" value="InterPro"/>
</dbReference>
<evidence type="ECO:0000313" key="10">
    <source>
        <dbReference type="Proteomes" id="UP000187735"/>
    </source>
</evidence>
<dbReference type="InterPro" id="IPR051605">
    <property type="entry name" value="CstA"/>
</dbReference>
<keyword evidence="4 7" id="KW-0812">Transmembrane</keyword>
<keyword evidence="10" id="KW-1185">Reference proteome</keyword>
<protein>
    <submittedName>
        <fullName evidence="9">Carbon starvation protein A</fullName>
    </submittedName>
</protein>
<evidence type="ECO:0000256" key="7">
    <source>
        <dbReference type="SAM" id="Phobius"/>
    </source>
</evidence>
<feature type="transmembrane region" description="Helical" evidence="7">
    <location>
        <begin position="495"/>
        <end position="515"/>
    </location>
</feature>
<dbReference type="OrthoDB" id="9761224at2"/>
<feature type="transmembrane region" description="Helical" evidence="7">
    <location>
        <begin position="289"/>
        <end position="312"/>
    </location>
</feature>
<dbReference type="PANTHER" id="PTHR30252">
    <property type="entry name" value="INNER MEMBRANE PEPTIDE TRANSPORTER"/>
    <property type="match status" value="1"/>
</dbReference>
<feature type="domain" description="CstA N-terminal" evidence="8">
    <location>
        <begin position="5"/>
        <end position="207"/>
    </location>
</feature>
<dbReference type="STRING" id="1891926.Fuma_00140"/>
<dbReference type="InterPro" id="IPR003706">
    <property type="entry name" value="CstA_N"/>
</dbReference>
<evidence type="ECO:0000256" key="6">
    <source>
        <dbReference type="ARBA" id="ARBA00023136"/>
    </source>
</evidence>
<proteinExistence type="inferred from homology"/>
<dbReference type="Pfam" id="PF02554">
    <property type="entry name" value="CstA"/>
    <property type="match status" value="2"/>
</dbReference>
<dbReference type="RefSeq" id="WP_083731705.1">
    <property type="nucleotide sequence ID" value="NZ_CP017641.1"/>
</dbReference>
<sequence>MLTLSVAVLSFVGFILAYNTYGRWLAKKVFQIDGDAIVPAHELRDDIDYVPTQRQVLFGHHFTSIAGTGPIVGPAIAVFWGWLPALLWVVFGSIFVGAVHDFGALFVSLRNRGQTVGEVAGRLINPRARVLFLLILFFALTIVLAIFGLVIAIIFSIYPESVLSVWVAMPVAVAIGIYVHKKQSASLLVPSLVALGILYLSVYVGVYHLPLELPQDIQIPHQKTVVVTGSTTAKSLTNKIPAADLIYPDGNDQAGKLIAAAGTKLTAGQANEVIAAGFTSFDETTYSPIVPWTILLMVYCFIASVLPVWLLLQPRDYINSHQLVVALVLLVAGLAVAGFTGKADLNASTPAIVSAEDIPADAPPIMPFLFITIACGACSGFHCLVSSGTSSKQIASENDAQYVAYGSMLLEGALAVLVILACCAGVGMGRFEKVDGVLVEKLGANGTQMVGAEAWRSRYAVGENGWGSFKLPQTVGAFVEGGANFVASLGIPLELGIGIIAVLVACFAATTLDTATRLQRYVIQELGSSFRIAPLANKYGATLLAVTLGTLVAMIPNAAGEYGKGGLILWPLFGATNQLLAGLAFLVIIFFLVRRGRSVAFAIVPAVMMIVIPAYALLWNMFHEGGWLRPLQGNEPNYLLTGFGLAILALQAWMVVECVILFPRIKGVLEESLPPLSRPIEAASGPN</sequence>
<keyword evidence="6 7" id="KW-0472">Membrane</keyword>
<gene>
    <name evidence="9" type="primary">cstA</name>
    <name evidence="9" type="ORF">Fuma_00140</name>
</gene>
<keyword evidence="5 7" id="KW-1133">Transmembrane helix</keyword>
<evidence type="ECO:0000256" key="3">
    <source>
        <dbReference type="ARBA" id="ARBA00022475"/>
    </source>
</evidence>
<accession>A0A1P8W938</accession>
<feature type="transmembrane region" description="Helical" evidence="7">
    <location>
        <begin position="324"/>
        <end position="345"/>
    </location>
</feature>
<keyword evidence="3" id="KW-1003">Cell membrane</keyword>
<feature type="transmembrane region" description="Helical" evidence="7">
    <location>
        <begin position="130"/>
        <end position="157"/>
    </location>
</feature>
<feature type="transmembrane region" description="Helical" evidence="7">
    <location>
        <begin position="536"/>
        <end position="555"/>
    </location>
</feature>
<reference evidence="9 10" key="1">
    <citation type="journal article" date="2016" name="Front. Microbiol.">
        <title>Fuerstia marisgermanicae gen. nov., sp. nov., an Unusual Member of the Phylum Planctomycetes from the German Wadden Sea.</title>
        <authorList>
            <person name="Kohn T."/>
            <person name="Heuer A."/>
            <person name="Jogler M."/>
            <person name="Vollmers J."/>
            <person name="Boedeker C."/>
            <person name="Bunk B."/>
            <person name="Rast P."/>
            <person name="Borchert D."/>
            <person name="Glockner I."/>
            <person name="Freese H.M."/>
            <person name="Klenk H.P."/>
            <person name="Overmann J."/>
            <person name="Kaster A.K."/>
            <person name="Rohde M."/>
            <person name="Wiegand S."/>
            <person name="Jogler C."/>
        </authorList>
    </citation>
    <scope>NUCLEOTIDE SEQUENCE [LARGE SCALE GENOMIC DNA]</scope>
    <source>
        <strain evidence="9 10">NH11</strain>
    </source>
</reference>
<dbReference type="GO" id="GO:0005886">
    <property type="term" value="C:plasma membrane"/>
    <property type="evidence" value="ECO:0007669"/>
    <property type="project" value="UniProtKB-SubCell"/>
</dbReference>
<evidence type="ECO:0000256" key="1">
    <source>
        <dbReference type="ARBA" id="ARBA00004651"/>
    </source>
</evidence>
<evidence type="ECO:0000256" key="4">
    <source>
        <dbReference type="ARBA" id="ARBA00022692"/>
    </source>
</evidence>